<feature type="domain" description="KASH5-like coiled-coil" evidence="3">
    <location>
        <begin position="182"/>
        <end position="370"/>
    </location>
</feature>
<dbReference type="InterPro" id="IPR039508">
    <property type="entry name" value="KASH5_EF-hand-like_dom"/>
</dbReference>
<dbReference type="GO" id="GO:0090220">
    <property type="term" value="P:chromosome localization to nuclear envelope involved in homologous chromosome segregation"/>
    <property type="evidence" value="ECO:0007669"/>
    <property type="project" value="TreeGrafter"/>
</dbReference>
<evidence type="ECO:0000313" key="5">
    <source>
        <dbReference type="Proteomes" id="UP000525714"/>
    </source>
</evidence>
<dbReference type="EMBL" id="VYZC01000147">
    <property type="protein sequence ID" value="NWS98788.1"/>
    <property type="molecule type" value="Genomic_DNA"/>
</dbReference>
<dbReference type="PANTHER" id="PTHR47300">
    <property type="entry name" value="PROTEIN KASH5"/>
    <property type="match status" value="1"/>
</dbReference>
<keyword evidence="1" id="KW-0175">Coiled coil</keyword>
<dbReference type="GO" id="GO:0007015">
    <property type="term" value="P:actin filament organization"/>
    <property type="evidence" value="ECO:0007669"/>
    <property type="project" value="TreeGrafter"/>
</dbReference>
<sequence length="455" mass="51445">CSPDCFGPLEANTRNKQRAFSKLESKDVRCKQNYLTSSPNLYFFKSEKKPDSAGILPPVPKAFPSSGRGKVAVSQIVDYLRHTTSRGSEDSGLEELCNMLDPDQRDISLDLEMYHAVMGEWIEDRKKKWGDSATEESSPSMEDLELQAPENISEAKKTHVQMNVTSGSLEACGGDVSKGDMETSDLITCVADLKYKTHKLQEENNKLKLTLEAVDETSNKLLTDNECLNQQIKSIQHYVSKAKSLEEELEEARNNLNLSEEKTEQVLWQNKQLEKENQSLNAKVTSLQEENIRNSMDIDGLQKKVLELSKNAGELQIQVNVYESTVVNNEASLVQKEQDISKLKLTVVECFSIIETLKAEKNELLENVRHMQQELILNGLCFPLLCKYSSNVPEGMNSLQHELELAQSSEIIRTEWTALDETLDREVLLLLQGPKYGEEFKTLMQNLVSGRVYVN</sequence>
<feature type="non-terminal residue" evidence="4">
    <location>
        <position position="455"/>
    </location>
</feature>
<dbReference type="PANTHER" id="PTHR47300:SF1">
    <property type="entry name" value="PROTEIN KASH5"/>
    <property type="match status" value="1"/>
</dbReference>
<keyword evidence="5" id="KW-1185">Reference proteome</keyword>
<feature type="non-terminal residue" evidence="4">
    <location>
        <position position="1"/>
    </location>
</feature>
<dbReference type="InterPro" id="IPR028170">
    <property type="entry name" value="KASH5"/>
</dbReference>
<dbReference type="Pfam" id="PF14658">
    <property type="entry name" value="EF-hand_9"/>
    <property type="match status" value="1"/>
</dbReference>
<feature type="coiled-coil region" evidence="1">
    <location>
        <begin position="197"/>
        <end position="318"/>
    </location>
</feature>
<gene>
    <name evidence="4" type="primary">Lrmp_1</name>
    <name evidence="4" type="ORF">MIOMAC_R15710</name>
</gene>
<reference evidence="4 5" key="1">
    <citation type="submission" date="2019-09" db="EMBL/GenBank/DDBJ databases">
        <title>Bird 10,000 Genomes (B10K) Project - Family phase.</title>
        <authorList>
            <person name="Zhang G."/>
        </authorList>
    </citation>
    <scope>NUCLEOTIDE SEQUENCE [LARGE SCALE GENOMIC DNA]</scope>
    <source>
        <strain evidence="4">B10K-DU-003-16</strain>
        <tissue evidence="4">Mixed tissue sample</tissue>
    </source>
</reference>
<feature type="domain" description="Protein KASH5 EF-hand-like" evidence="2">
    <location>
        <begin position="68"/>
        <end position="122"/>
    </location>
</feature>
<dbReference type="GO" id="GO:0090619">
    <property type="term" value="C:meiotic spindle pole"/>
    <property type="evidence" value="ECO:0007669"/>
    <property type="project" value="TreeGrafter"/>
</dbReference>
<proteinExistence type="predicted"/>
<dbReference type="GO" id="GO:0005640">
    <property type="term" value="C:nuclear outer membrane"/>
    <property type="evidence" value="ECO:0007669"/>
    <property type="project" value="TreeGrafter"/>
</dbReference>
<evidence type="ECO:0000259" key="3">
    <source>
        <dbReference type="Pfam" id="PF14662"/>
    </source>
</evidence>
<evidence type="ECO:0000313" key="4">
    <source>
        <dbReference type="EMBL" id="NWS98788.1"/>
    </source>
</evidence>
<accession>A0A7K5JXZ1</accession>
<dbReference type="GO" id="GO:0051653">
    <property type="term" value="P:spindle localization"/>
    <property type="evidence" value="ECO:0007669"/>
    <property type="project" value="TreeGrafter"/>
</dbReference>
<dbReference type="GO" id="GO:0000781">
    <property type="term" value="C:chromosome, telomeric region"/>
    <property type="evidence" value="ECO:0007669"/>
    <property type="project" value="TreeGrafter"/>
</dbReference>
<dbReference type="GO" id="GO:0000800">
    <property type="term" value="C:lateral element"/>
    <property type="evidence" value="ECO:0007669"/>
    <property type="project" value="TreeGrafter"/>
</dbReference>
<dbReference type="GO" id="GO:0034397">
    <property type="term" value="P:telomere localization"/>
    <property type="evidence" value="ECO:0007669"/>
    <property type="project" value="InterPro"/>
</dbReference>
<dbReference type="Proteomes" id="UP000525714">
    <property type="component" value="Unassembled WGS sequence"/>
</dbReference>
<evidence type="ECO:0000256" key="1">
    <source>
        <dbReference type="SAM" id="Coils"/>
    </source>
</evidence>
<dbReference type="GO" id="GO:0034993">
    <property type="term" value="C:meiotic nuclear membrane microtubule tethering complex"/>
    <property type="evidence" value="ECO:0007669"/>
    <property type="project" value="InterPro"/>
</dbReference>
<dbReference type="InterPro" id="IPR028168">
    <property type="entry name" value="KASH5_CC"/>
</dbReference>
<dbReference type="Pfam" id="PF14662">
    <property type="entry name" value="KASH_CCD"/>
    <property type="match status" value="1"/>
</dbReference>
<comment type="caution">
    <text evidence="4">The sequence shown here is derived from an EMBL/GenBank/DDBJ whole genome shotgun (WGS) entry which is preliminary data.</text>
</comment>
<dbReference type="GO" id="GO:0051225">
    <property type="term" value="P:spindle assembly"/>
    <property type="evidence" value="ECO:0007669"/>
    <property type="project" value="TreeGrafter"/>
</dbReference>
<evidence type="ECO:0000259" key="2">
    <source>
        <dbReference type="Pfam" id="PF14658"/>
    </source>
</evidence>
<name>A0A7K5JXZ1_9TYRA</name>
<protein>
    <submittedName>
        <fullName evidence="4">LRMP protein</fullName>
    </submittedName>
</protein>
<dbReference type="GO" id="GO:0070840">
    <property type="term" value="F:dynein complex binding"/>
    <property type="evidence" value="ECO:0007669"/>
    <property type="project" value="TreeGrafter"/>
</dbReference>
<dbReference type="GO" id="GO:0007129">
    <property type="term" value="P:homologous chromosome pairing at meiosis"/>
    <property type="evidence" value="ECO:0007669"/>
    <property type="project" value="TreeGrafter"/>
</dbReference>
<dbReference type="AlphaFoldDB" id="A0A7K5JXZ1"/>
<organism evidence="4 5">
    <name type="scientific">Mionectes macconnelli</name>
    <name type="common">McConnell's flycatcher</name>
    <dbReference type="NCBI Taxonomy" id="254557"/>
    <lineage>
        <taxon>Eukaryota</taxon>
        <taxon>Metazoa</taxon>
        <taxon>Chordata</taxon>
        <taxon>Craniata</taxon>
        <taxon>Vertebrata</taxon>
        <taxon>Euteleostomi</taxon>
        <taxon>Archelosauria</taxon>
        <taxon>Archosauria</taxon>
        <taxon>Dinosauria</taxon>
        <taxon>Saurischia</taxon>
        <taxon>Theropoda</taxon>
        <taxon>Coelurosauria</taxon>
        <taxon>Aves</taxon>
        <taxon>Neognathae</taxon>
        <taxon>Neoaves</taxon>
        <taxon>Telluraves</taxon>
        <taxon>Australaves</taxon>
        <taxon>Passeriformes</taxon>
        <taxon>Tyrannidae</taxon>
        <taxon>Mionectes</taxon>
    </lineage>
</organism>